<evidence type="ECO:0000313" key="1">
    <source>
        <dbReference type="EMBL" id="MER2997225.1"/>
    </source>
</evidence>
<gene>
    <name evidence="1" type="ORF">ABS362_06685</name>
</gene>
<reference evidence="1 2" key="1">
    <citation type="submission" date="2024-06" db="EMBL/GenBank/DDBJ databases">
        <title>Pontibacter populi HYL7-15.</title>
        <authorList>
            <person name="Kim M.K."/>
        </authorList>
    </citation>
    <scope>NUCLEOTIDE SEQUENCE [LARGE SCALE GENOMIC DNA]</scope>
    <source>
        <strain evidence="1 2">HYL7-15</strain>
    </source>
</reference>
<organism evidence="1 2">
    <name type="scientific">Pontibacter populi</name>
    <dbReference type="NCBI Taxonomy" id="890055"/>
    <lineage>
        <taxon>Bacteria</taxon>
        <taxon>Pseudomonadati</taxon>
        <taxon>Bacteroidota</taxon>
        <taxon>Cytophagia</taxon>
        <taxon>Cytophagales</taxon>
        <taxon>Hymenobacteraceae</taxon>
        <taxon>Pontibacter</taxon>
    </lineage>
</organism>
<evidence type="ECO:0000313" key="2">
    <source>
        <dbReference type="Proteomes" id="UP001476807"/>
    </source>
</evidence>
<evidence type="ECO:0008006" key="3">
    <source>
        <dbReference type="Google" id="ProtNLM"/>
    </source>
</evidence>
<proteinExistence type="predicted"/>
<protein>
    <recommendedName>
        <fullName evidence="3">DUF4145 domain-containing protein</fullName>
    </recommendedName>
</protein>
<dbReference type="RefSeq" id="WP_350411614.1">
    <property type="nucleotide sequence ID" value="NZ_JBEOKT010000005.1"/>
</dbReference>
<dbReference type="EMBL" id="JBEOKT010000005">
    <property type="protein sequence ID" value="MER2997225.1"/>
    <property type="molecule type" value="Genomic_DNA"/>
</dbReference>
<comment type="caution">
    <text evidence="1">The sequence shown here is derived from an EMBL/GenBank/DDBJ whole genome shotgun (WGS) entry which is preliminary data.</text>
</comment>
<accession>A0ABV1RSX9</accession>
<name>A0ABV1RSX9_9BACT</name>
<keyword evidence="2" id="KW-1185">Reference proteome</keyword>
<sequence>MKIIQTDSEQGHDRIEGYPNNCPFCHKTITPTFLYGHEKFRTLEVLTVCPSHDCKRSFISYYELVQNQYFQFSGVTTIGNLIGKEFNNVIQTISENFVTIYNQAYSAEQHNLNEICGVGYRKALEFLIKDYIISNKPADKEKVVKMPLAACIAEYIDDSRIKSVAKRAVWLGNDETHYVRKWDGKNLNDLKKLIDLTIHWIEMEVLTKSFEHEMPD</sequence>
<dbReference type="Proteomes" id="UP001476807">
    <property type="component" value="Unassembled WGS sequence"/>
</dbReference>